<evidence type="ECO:0000313" key="2">
    <source>
        <dbReference type="Proteomes" id="UP000183454"/>
    </source>
</evidence>
<gene>
    <name evidence="1" type="ORF">SAMN05421882_10414</name>
</gene>
<dbReference type="AlphaFoldDB" id="A0A1H2XPC5"/>
<protein>
    <submittedName>
        <fullName evidence="1">Uncharacterized protein</fullName>
    </submittedName>
</protein>
<sequence length="82" mass="8713">MMATCPAGPPKLIQPSLNQNSHASRKLIWSESASLSEVIPMSPDFLSMMLMMSAVVFSFGGELSRSDLIGGMASDTVLHGIT</sequence>
<proteinExistence type="predicted"/>
<dbReference type="EMBL" id="FNNH01000041">
    <property type="protein sequence ID" value="SDW94344.1"/>
    <property type="molecule type" value="Genomic_DNA"/>
</dbReference>
<accession>A0A1H2XPC5</accession>
<organism evidence="1 2">
    <name type="scientific">Nitrosomonas communis</name>
    <dbReference type="NCBI Taxonomy" id="44574"/>
    <lineage>
        <taxon>Bacteria</taxon>
        <taxon>Pseudomonadati</taxon>
        <taxon>Pseudomonadota</taxon>
        <taxon>Betaproteobacteria</taxon>
        <taxon>Nitrosomonadales</taxon>
        <taxon>Nitrosomonadaceae</taxon>
        <taxon>Nitrosomonas</taxon>
    </lineage>
</organism>
<reference evidence="1 2" key="1">
    <citation type="submission" date="2016-10" db="EMBL/GenBank/DDBJ databases">
        <authorList>
            <person name="de Groot N.N."/>
        </authorList>
    </citation>
    <scope>NUCLEOTIDE SEQUENCE [LARGE SCALE GENOMIC DNA]</scope>
    <source>
        <strain evidence="1 2">Nm110</strain>
    </source>
</reference>
<name>A0A1H2XPC5_9PROT</name>
<evidence type="ECO:0000313" key="1">
    <source>
        <dbReference type="EMBL" id="SDW94344.1"/>
    </source>
</evidence>
<dbReference type="Proteomes" id="UP000183454">
    <property type="component" value="Unassembled WGS sequence"/>
</dbReference>